<dbReference type="EMBL" id="JARBHA010000002">
    <property type="protein sequence ID" value="KAJ9707138.1"/>
    <property type="molecule type" value="Genomic_DNA"/>
</dbReference>
<keyword evidence="3" id="KW-1185">Reference proteome</keyword>
<evidence type="ECO:0000313" key="3">
    <source>
        <dbReference type="Proteomes" id="UP001168098"/>
    </source>
</evidence>
<dbReference type="PANTHER" id="PTHR35750:SF1">
    <property type="entry name" value="PHOSPHOLIPID HYDROPEROXIDE GLUTATHIONE PEROXIDASE"/>
    <property type="match status" value="1"/>
</dbReference>
<name>A0AA39E3L9_VITRO</name>
<evidence type="ECO:0000313" key="2">
    <source>
        <dbReference type="EMBL" id="KAJ9707138.1"/>
    </source>
</evidence>
<feature type="compositionally biased region" description="Basic and acidic residues" evidence="1">
    <location>
        <begin position="29"/>
        <end position="44"/>
    </location>
</feature>
<dbReference type="AlphaFoldDB" id="A0AA39E3L9"/>
<accession>A0AA39E3L9</accession>
<organism evidence="2 3">
    <name type="scientific">Vitis rotundifolia</name>
    <name type="common">Muscadine grape</name>
    <dbReference type="NCBI Taxonomy" id="103349"/>
    <lineage>
        <taxon>Eukaryota</taxon>
        <taxon>Viridiplantae</taxon>
        <taxon>Streptophyta</taxon>
        <taxon>Embryophyta</taxon>
        <taxon>Tracheophyta</taxon>
        <taxon>Spermatophyta</taxon>
        <taxon>Magnoliopsida</taxon>
        <taxon>eudicotyledons</taxon>
        <taxon>Gunneridae</taxon>
        <taxon>Pentapetalae</taxon>
        <taxon>rosids</taxon>
        <taxon>Vitales</taxon>
        <taxon>Vitaceae</taxon>
        <taxon>Viteae</taxon>
        <taxon>Vitis</taxon>
    </lineage>
</organism>
<protein>
    <submittedName>
        <fullName evidence="2">Uncharacterized protein</fullName>
    </submittedName>
</protein>
<proteinExistence type="predicted"/>
<dbReference type="PANTHER" id="PTHR35750">
    <property type="entry name" value="PHOSPHOLIPID HYDROPEROXIDE GLUTATHIONE PEROXIDASE"/>
    <property type="match status" value="1"/>
</dbReference>
<dbReference type="Proteomes" id="UP001168098">
    <property type="component" value="Unassembled WGS sequence"/>
</dbReference>
<reference evidence="2 3" key="1">
    <citation type="journal article" date="2023" name="BMC Biotechnol.">
        <title>Vitis rotundifolia cv Carlos genome sequencing.</title>
        <authorList>
            <person name="Huff M."/>
            <person name="Hulse-Kemp A."/>
            <person name="Scheffler B."/>
            <person name="Youngblood R."/>
            <person name="Simpson S."/>
            <person name="Babiker E."/>
            <person name="Staton M."/>
        </authorList>
    </citation>
    <scope>NUCLEOTIDE SEQUENCE [LARGE SCALE GENOMIC DNA]</scope>
    <source>
        <tissue evidence="2">Leaf</tissue>
    </source>
</reference>
<comment type="caution">
    <text evidence="2">The sequence shown here is derived from an EMBL/GenBank/DDBJ whole genome shotgun (WGS) entry which is preliminary data.</text>
</comment>
<gene>
    <name evidence="2" type="ORF">PVL29_002227</name>
</gene>
<feature type="region of interest" description="Disordered" evidence="1">
    <location>
        <begin position="18"/>
        <end position="44"/>
    </location>
</feature>
<sequence length="155" mass="17681">MGFLRRIAGILGFAKDEPHETRDVDDENDVVRDRTSREEVEVEDTRLPRRGFSVPAQVVIERGPLLVPCTSGEGGVQGLKWYAKRLRVDEDGDVADEFIDEVSPDTSSSAEDHRRPLPRFQVNYRNRAAKVRNQKMSLDGKIQQGLEFQGRLMWV</sequence>
<evidence type="ECO:0000256" key="1">
    <source>
        <dbReference type="SAM" id="MobiDB-lite"/>
    </source>
</evidence>